<evidence type="ECO:0000313" key="3">
    <source>
        <dbReference type="Proteomes" id="UP000410492"/>
    </source>
</evidence>
<protein>
    <submittedName>
        <fullName evidence="2">Uncharacterized protein</fullName>
    </submittedName>
</protein>
<evidence type="ECO:0000256" key="1">
    <source>
        <dbReference type="SAM" id="MobiDB-lite"/>
    </source>
</evidence>
<dbReference type="AlphaFoldDB" id="A0A653DY70"/>
<feature type="region of interest" description="Disordered" evidence="1">
    <location>
        <begin position="1"/>
        <end position="60"/>
    </location>
</feature>
<reference evidence="2 3" key="1">
    <citation type="submission" date="2019-01" db="EMBL/GenBank/DDBJ databases">
        <authorList>
            <person name="Sayadi A."/>
        </authorList>
    </citation>
    <scope>NUCLEOTIDE SEQUENCE [LARGE SCALE GENOMIC DNA]</scope>
</reference>
<keyword evidence="3" id="KW-1185">Reference proteome</keyword>
<proteinExistence type="predicted"/>
<evidence type="ECO:0000313" key="2">
    <source>
        <dbReference type="EMBL" id="VEN64475.1"/>
    </source>
</evidence>
<feature type="compositionally biased region" description="Polar residues" evidence="1">
    <location>
        <begin position="40"/>
        <end position="49"/>
    </location>
</feature>
<feature type="compositionally biased region" description="Polar residues" evidence="1">
    <location>
        <begin position="1"/>
        <end position="14"/>
    </location>
</feature>
<organism evidence="2 3">
    <name type="scientific">Callosobruchus maculatus</name>
    <name type="common">Southern cowpea weevil</name>
    <name type="synonym">Pulse bruchid</name>
    <dbReference type="NCBI Taxonomy" id="64391"/>
    <lineage>
        <taxon>Eukaryota</taxon>
        <taxon>Metazoa</taxon>
        <taxon>Ecdysozoa</taxon>
        <taxon>Arthropoda</taxon>
        <taxon>Hexapoda</taxon>
        <taxon>Insecta</taxon>
        <taxon>Pterygota</taxon>
        <taxon>Neoptera</taxon>
        <taxon>Endopterygota</taxon>
        <taxon>Coleoptera</taxon>
        <taxon>Polyphaga</taxon>
        <taxon>Cucujiformia</taxon>
        <taxon>Chrysomeloidea</taxon>
        <taxon>Chrysomelidae</taxon>
        <taxon>Bruchinae</taxon>
        <taxon>Bruchini</taxon>
        <taxon>Callosobruchus</taxon>
    </lineage>
</organism>
<dbReference type="Proteomes" id="UP000410492">
    <property type="component" value="Unassembled WGS sequence"/>
</dbReference>
<sequence>MTAVTGNGTDTIGSKTAIDGETSSVGGGGSDRPPLARQDTVCSSQQGSPIRNEDLAATDM</sequence>
<accession>A0A653DY70</accession>
<name>A0A653DY70_CALMS</name>
<feature type="non-terminal residue" evidence="2">
    <location>
        <position position="60"/>
    </location>
</feature>
<dbReference type="EMBL" id="CAACVG010015439">
    <property type="protein sequence ID" value="VEN64475.1"/>
    <property type="molecule type" value="Genomic_DNA"/>
</dbReference>
<gene>
    <name evidence="2" type="ORF">CALMAC_LOCUS20987</name>
</gene>